<dbReference type="PANTHER" id="PTHR34069:SF2">
    <property type="entry name" value="BETA-KETOACYL-[ACYL-CARRIER-PROTEIN] SYNTHASE III"/>
    <property type="match status" value="1"/>
</dbReference>
<evidence type="ECO:0000256" key="9">
    <source>
        <dbReference type="ARBA" id="ARBA00023315"/>
    </source>
</evidence>
<dbReference type="PANTHER" id="PTHR34069">
    <property type="entry name" value="3-OXOACYL-[ACYL-CARRIER-PROTEIN] SYNTHASE 3"/>
    <property type="match status" value="1"/>
</dbReference>
<protein>
    <submittedName>
        <fullName evidence="12">3-oxoacyl-[acyl-carrier-protein] synthase 3 protein 1</fullName>
    </submittedName>
</protein>
<comment type="pathway">
    <text evidence="1">Lipid metabolism.</text>
</comment>
<organism evidence="12 13">
    <name type="scientific">Dactylosporangium matsuzakiense</name>
    <dbReference type="NCBI Taxonomy" id="53360"/>
    <lineage>
        <taxon>Bacteria</taxon>
        <taxon>Bacillati</taxon>
        <taxon>Actinomycetota</taxon>
        <taxon>Actinomycetes</taxon>
        <taxon>Micromonosporales</taxon>
        <taxon>Micromonosporaceae</taxon>
        <taxon>Dactylosporangium</taxon>
    </lineage>
</organism>
<evidence type="ECO:0000313" key="12">
    <source>
        <dbReference type="EMBL" id="GLL08704.1"/>
    </source>
</evidence>
<keyword evidence="4" id="KW-0444">Lipid biosynthesis</keyword>
<dbReference type="Pfam" id="PF08541">
    <property type="entry name" value="ACP_syn_III_C"/>
    <property type="match status" value="1"/>
</dbReference>
<keyword evidence="7" id="KW-0443">Lipid metabolism</keyword>
<comment type="caution">
    <text evidence="12">The sequence shown here is derived from an EMBL/GenBank/DDBJ whole genome shotgun (WGS) entry which is preliminary data.</text>
</comment>
<keyword evidence="6" id="KW-0276">Fatty acid metabolism</keyword>
<dbReference type="Pfam" id="PF08545">
    <property type="entry name" value="ACP_syn_III"/>
    <property type="match status" value="1"/>
</dbReference>
<dbReference type="NCBIfam" id="TIGR00747">
    <property type="entry name" value="fabH"/>
    <property type="match status" value="1"/>
</dbReference>
<reference evidence="12" key="2">
    <citation type="submission" date="2023-01" db="EMBL/GenBank/DDBJ databases">
        <authorList>
            <person name="Sun Q."/>
            <person name="Evtushenko L."/>
        </authorList>
    </citation>
    <scope>NUCLEOTIDE SEQUENCE</scope>
    <source>
        <strain evidence="12">VKM Ac-1321</strain>
    </source>
</reference>
<reference evidence="12" key="1">
    <citation type="journal article" date="2014" name="Int. J. Syst. Evol. Microbiol.">
        <title>Complete genome sequence of Corynebacterium casei LMG S-19264T (=DSM 44701T), isolated from a smear-ripened cheese.</title>
        <authorList>
            <consortium name="US DOE Joint Genome Institute (JGI-PGF)"/>
            <person name="Walter F."/>
            <person name="Albersmeier A."/>
            <person name="Kalinowski J."/>
            <person name="Ruckert C."/>
        </authorList>
    </citation>
    <scope>NUCLEOTIDE SEQUENCE</scope>
    <source>
        <strain evidence="12">VKM Ac-1321</strain>
    </source>
</reference>
<evidence type="ECO:0000256" key="1">
    <source>
        <dbReference type="ARBA" id="ARBA00005189"/>
    </source>
</evidence>
<feature type="domain" description="Beta-ketoacyl-[acyl-carrier-protein] synthase III N-terminal" evidence="11">
    <location>
        <begin position="141"/>
        <end position="218"/>
    </location>
</feature>
<dbReference type="GO" id="GO:0004315">
    <property type="term" value="F:3-oxoacyl-[acyl-carrier-protein] synthase activity"/>
    <property type="evidence" value="ECO:0007669"/>
    <property type="project" value="InterPro"/>
</dbReference>
<dbReference type="EMBL" id="BSFP01000179">
    <property type="protein sequence ID" value="GLL08704.1"/>
    <property type="molecule type" value="Genomic_DNA"/>
</dbReference>
<evidence type="ECO:0000259" key="11">
    <source>
        <dbReference type="Pfam" id="PF08545"/>
    </source>
</evidence>
<sequence length="356" mass="36333">MTSLASCQTVVACAAAPRPGLATLRRVPTLTRRRAGGARLLGVGAYRPRRVVSNDDLCAAIDSSDDWIRQRSGIVSRRHAGPDETIAAMAAAAGRDALEAAGVAPSRVDAVVVASMSNLQQSPPIGPEIATRVGSGRAAAFDLGAACAGFCHALAVADGLICAGSAEHVLVIGAERMTDIIDPADRSTAFLFADGAGAVLVGSGERPGFGPVVWGSDGTRAGLIGHPETWLAVRDKPDFWPTMRMAGPEVFRWAVQEMAPLARSAVAAAGLEVADLAAFVPHQANLRIIDKLAAALGLPPAARVARDVVSAGNTSAASVALALHALLDCPDPPRGPALLAGFGAGLSYSALVVELP</sequence>
<evidence type="ECO:0000256" key="6">
    <source>
        <dbReference type="ARBA" id="ARBA00022832"/>
    </source>
</evidence>
<keyword evidence="9" id="KW-0012">Acyltransferase</keyword>
<dbReference type="InterPro" id="IPR013747">
    <property type="entry name" value="ACP_syn_III_C"/>
</dbReference>
<dbReference type="GO" id="GO:0044550">
    <property type="term" value="P:secondary metabolite biosynthetic process"/>
    <property type="evidence" value="ECO:0007669"/>
    <property type="project" value="TreeGrafter"/>
</dbReference>
<feature type="domain" description="Beta-ketoacyl-[acyl-carrier-protein] synthase III C-terminal" evidence="10">
    <location>
        <begin position="267"/>
        <end position="354"/>
    </location>
</feature>
<accession>A0A9W6KXV3</accession>
<dbReference type="NCBIfam" id="NF006829">
    <property type="entry name" value="PRK09352.1"/>
    <property type="match status" value="1"/>
</dbReference>
<evidence type="ECO:0000259" key="10">
    <source>
        <dbReference type="Pfam" id="PF08541"/>
    </source>
</evidence>
<keyword evidence="13" id="KW-1185">Reference proteome</keyword>
<evidence type="ECO:0000256" key="5">
    <source>
        <dbReference type="ARBA" id="ARBA00022679"/>
    </source>
</evidence>
<evidence type="ECO:0000256" key="4">
    <source>
        <dbReference type="ARBA" id="ARBA00022516"/>
    </source>
</evidence>
<evidence type="ECO:0000256" key="7">
    <source>
        <dbReference type="ARBA" id="ARBA00023098"/>
    </source>
</evidence>
<dbReference type="SUPFAM" id="SSF53901">
    <property type="entry name" value="Thiolase-like"/>
    <property type="match status" value="1"/>
</dbReference>
<keyword evidence="3" id="KW-0963">Cytoplasm</keyword>
<dbReference type="AlphaFoldDB" id="A0A9W6KXV3"/>
<comment type="similarity">
    <text evidence="2">Belongs to the thiolase-like superfamily. FabH family.</text>
</comment>
<dbReference type="GO" id="GO:0006633">
    <property type="term" value="P:fatty acid biosynthetic process"/>
    <property type="evidence" value="ECO:0007669"/>
    <property type="project" value="UniProtKB-KW"/>
</dbReference>
<keyword evidence="5" id="KW-0808">Transferase</keyword>
<keyword evidence="8" id="KW-0275">Fatty acid biosynthesis</keyword>
<gene>
    <name evidence="12" type="primary">fabH1</name>
    <name evidence="12" type="ORF">GCM10017581_104740</name>
</gene>
<dbReference type="Gene3D" id="3.40.47.10">
    <property type="match status" value="1"/>
</dbReference>
<dbReference type="Proteomes" id="UP001143480">
    <property type="component" value="Unassembled WGS sequence"/>
</dbReference>
<evidence type="ECO:0000313" key="13">
    <source>
        <dbReference type="Proteomes" id="UP001143480"/>
    </source>
</evidence>
<evidence type="ECO:0000256" key="2">
    <source>
        <dbReference type="ARBA" id="ARBA00008642"/>
    </source>
</evidence>
<dbReference type="InterPro" id="IPR004655">
    <property type="entry name" value="FabH"/>
</dbReference>
<name>A0A9W6KXV3_9ACTN</name>
<proteinExistence type="inferred from homology"/>
<evidence type="ECO:0000256" key="3">
    <source>
        <dbReference type="ARBA" id="ARBA00022490"/>
    </source>
</evidence>
<dbReference type="InterPro" id="IPR016039">
    <property type="entry name" value="Thiolase-like"/>
</dbReference>
<evidence type="ECO:0000256" key="8">
    <source>
        <dbReference type="ARBA" id="ARBA00023160"/>
    </source>
</evidence>
<dbReference type="InterPro" id="IPR013751">
    <property type="entry name" value="ACP_syn_III_N"/>
</dbReference>
<dbReference type="CDD" id="cd00830">
    <property type="entry name" value="KAS_III"/>
    <property type="match status" value="1"/>
</dbReference>